<dbReference type="Pfam" id="PF02221">
    <property type="entry name" value="E1_DerP2_DerF2"/>
    <property type="match status" value="1"/>
</dbReference>
<dbReference type="InterPro" id="IPR039670">
    <property type="entry name" value="NPC2-like"/>
</dbReference>
<dbReference type="AlphaFoldDB" id="A0A0V0Y0K5"/>
<dbReference type="FunFam" id="2.60.40.770:FF:000001">
    <property type="entry name" value="NPC intracellular cholesterol transporter 2"/>
    <property type="match status" value="1"/>
</dbReference>
<evidence type="ECO:0000313" key="7">
    <source>
        <dbReference type="EMBL" id="KRX93589.1"/>
    </source>
</evidence>
<evidence type="ECO:0000256" key="2">
    <source>
        <dbReference type="ARBA" id="ARBA00006370"/>
    </source>
</evidence>
<reference evidence="7 8" key="1">
    <citation type="submission" date="2015-01" db="EMBL/GenBank/DDBJ databases">
        <title>Evolution of Trichinella species and genotypes.</title>
        <authorList>
            <person name="Korhonen P.K."/>
            <person name="Edoardo P."/>
            <person name="Giuseppe L.R."/>
            <person name="Gasser R.B."/>
        </authorList>
    </citation>
    <scope>NUCLEOTIDE SEQUENCE [LARGE SCALE GENOMIC DNA]</scope>
    <source>
        <strain evidence="7">ISS141</strain>
    </source>
</reference>
<evidence type="ECO:0000256" key="4">
    <source>
        <dbReference type="ARBA" id="ARBA00022729"/>
    </source>
</evidence>
<dbReference type="GO" id="GO:0032367">
    <property type="term" value="P:intracellular cholesterol transport"/>
    <property type="evidence" value="ECO:0007669"/>
    <property type="project" value="InterPro"/>
</dbReference>
<organism evidence="7 8">
    <name type="scientific">Trichinella pseudospiralis</name>
    <name type="common">Parasitic roundworm</name>
    <dbReference type="NCBI Taxonomy" id="6337"/>
    <lineage>
        <taxon>Eukaryota</taxon>
        <taxon>Metazoa</taxon>
        <taxon>Ecdysozoa</taxon>
        <taxon>Nematoda</taxon>
        <taxon>Enoplea</taxon>
        <taxon>Dorylaimia</taxon>
        <taxon>Trichinellida</taxon>
        <taxon>Trichinellidae</taxon>
        <taxon>Trichinella</taxon>
    </lineage>
</organism>
<evidence type="ECO:0000259" key="6">
    <source>
        <dbReference type="SMART" id="SM00737"/>
    </source>
</evidence>
<gene>
    <name evidence="7" type="primary">Npc2a</name>
    <name evidence="7" type="ORF">T4E_10941</name>
</gene>
<comment type="similarity">
    <text evidence="2">Belongs to the NPC2 family.</text>
</comment>
<dbReference type="SMART" id="SM00737">
    <property type="entry name" value="ML"/>
    <property type="match status" value="1"/>
</dbReference>
<dbReference type="InterPro" id="IPR014756">
    <property type="entry name" value="Ig_E-set"/>
</dbReference>
<sequence>LAILMVKNAALCGRRAEQHFLTSMTMLAATRTKFTLIVCFAFGFFYFAQPKSVEFNNCKSIFTVNEVAVDPCDAEGSTCPLIRGSKASITIRFVPDREVKQLKARVHGILMKLGKVPFLLPNSDACKGSNLTCPLVAGEEYTYQQSIHVLRSYPKMNLLIKWELIEPGDEPKNGSVPVCAIIRSTITDK</sequence>
<dbReference type="GO" id="GO:0005576">
    <property type="term" value="C:extracellular region"/>
    <property type="evidence" value="ECO:0007669"/>
    <property type="project" value="UniProtKB-SubCell"/>
</dbReference>
<evidence type="ECO:0000256" key="3">
    <source>
        <dbReference type="ARBA" id="ARBA00022525"/>
    </source>
</evidence>
<evidence type="ECO:0000256" key="5">
    <source>
        <dbReference type="ARBA" id="ARBA00023157"/>
    </source>
</evidence>
<dbReference type="InterPro" id="IPR003172">
    <property type="entry name" value="ML_dom"/>
</dbReference>
<name>A0A0V0Y0K5_TRIPS</name>
<keyword evidence="5" id="KW-1015">Disulfide bond</keyword>
<dbReference type="Gene3D" id="2.60.40.770">
    <property type="match status" value="1"/>
</dbReference>
<dbReference type="STRING" id="6337.A0A0V0Y0K5"/>
<dbReference type="EMBL" id="JYDU01000086">
    <property type="protein sequence ID" value="KRX93589.1"/>
    <property type="molecule type" value="Genomic_DNA"/>
</dbReference>
<evidence type="ECO:0000256" key="1">
    <source>
        <dbReference type="ARBA" id="ARBA00004613"/>
    </source>
</evidence>
<feature type="non-terminal residue" evidence="7">
    <location>
        <position position="1"/>
    </location>
</feature>
<dbReference type="Proteomes" id="UP000054815">
    <property type="component" value="Unassembled WGS sequence"/>
</dbReference>
<protein>
    <submittedName>
        <fullName evidence="7">Protein NPC2-like protein</fullName>
    </submittedName>
</protein>
<comment type="caution">
    <text evidence="7">The sequence shown here is derived from an EMBL/GenBank/DDBJ whole genome shotgun (WGS) entry which is preliminary data.</text>
</comment>
<evidence type="ECO:0000313" key="8">
    <source>
        <dbReference type="Proteomes" id="UP000054815"/>
    </source>
</evidence>
<dbReference type="PANTHER" id="PTHR11306">
    <property type="entry name" value="NIEMANN PICK TYPE C2 PROTEIN NPC2-RELATED"/>
    <property type="match status" value="1"/>
</dbReference>
<accession>A0A0V0Y0K5</accession>
<proteinExistence type="inferred from homology"/>
<dbReference type="SUPFAM" id="SSF81296">
    <property type="entry name" value="E set domains"/>
    <property type="match status" value="1"/>
</dbReference>
<keyword evidence="3" id="KW-0964">Secreted</keyword>
<dbReference type="PANTHER" id="PTHR11306:SF68">
    <property type="entry name" value="NPC INTRACELLULAR CHOLESTEROL TRANSPORTER 2"/>
    <property type="match status" value="1"/>
</dbReference>
<keyword evidence="4" id="KW-0732">Signal</keyword>
<comment type="subcellular location">
    <subcellularLocation>
        <location evidence="1">Secreted</location>
    </subcellularLocation>
</comment>
<dbReference type="InterPro" id="IPR033916">
    <property type="entry name" value="ML_Npc2-like"/>
</dbReference>
<feature type="domain" description="MD-2-related lipid-recognition" evidence="6">
    <location>
        <begin position="55"/>
        <end position="184"/>
    </location>
</feature>
<dbReference type="GO" id="GO:0032934">
    <property type="term" value="F:sterol binding"/>
    <property type="evidence" value="ECO:0007669"/>
    <property type="project" value="InterPro"/>
</dbReference>
<dbReference type="CDD" id="cd00916">
    <property type="entry name" value="Npc2_like"/>
    <property type="match status" value="1"/>
</dbReference>